<dbReference type="GO" id="GO:0030246">
    <property type="term" value="F:carbohydrate binding"/>
    <property type="evidence" value="ECO:0007669"/>
    <property type="project" value="TreeGrafter"/>
</dbReference>
<feature type="domain" description="Periplasmic binding protein" evidence="3">
    <location>
        <begin position="53"/>
        <end position="314"/>
    </location>
</feature>
<accession>A0A4R1RUW5</accession>
<name>A0A4R1RUW5_HYDET</name>
<reference evidence="4 5" key="1">
    <citation type="submission" date="2019-03" db="EMBL/GenBank/DDBJ databases">
        <title>Genomic Encyclopedia of Type Strains, Phase IV (KMG-IV): sequencing the most valuable type-strain genomes for metagenomic binning, comparative biology and taxonomic classification.</title>
        <authorList>
            <person name="Goeker M."/>
        </authorList>
    </citation>
    <scope>NUCLEOTIDE SEQUENCE [LARGE SCALE GENOMIC DNA]</scope>
    <source>
        <strain evidence="4 5">LX-B</strain>
    </source>
</reference>
<protein>
    <submittedName>
        <fullName evidence="4">Monosaccharide ABC transporter substrate-binding protein (CUT2 family)</fullName>
    </submittedName>
</protein>
<dbReference type="OrthoDB" id="6196975at2"/>
<dbReference type="AlphaFoldDB" id="A0A4R1RUW5"/>
<dbReference type="InterPro" id="IPR050555">
    <property type="entry name" value="Bact_Solute-Bind_Prot2"/>
</dbReference>
<evidence type="ECO:0000313" key="5">
    <source>
        <dbReference type="Proteomes" id="UP000295008"/>
    </source>
</evidence>
<dbReference type="SUPFAM" id="SSF53822">
    <property type="entry name" value="Periplasmic binding protein-like I"/>
    <property type="match status" value="1"/>
</dbReference>
<dbReference type="RefSeq" id="WP_132014222.1">
    <property type="nucleotide sequence ID" value="NZ_SLUN01000011.1"/>
</dbReference>
<dbReference type="PANTHER" id="PTHR30036">
    <property type="entry name" value="D-XYLOSE-BINDING PERIPLASMIC PROTEIN"/>
    <property type="match status" value="1"/>
</dbReference>
<gene>
    <name evidence="4" type="ORF">EDC14_101111</name>
</gene>
<sequence>MKKSQWQRLFFMIGLATTALFLMLTLPTMAIKKETRKIPGLANGEARSRPLVIAISPKSLDNPLFVEAKEAAELTARQCNVVLEWVAPFKVDPATQARIIEGLIRRKVDGIAVSCSDPQWIRGVLDKAVAAGIKVATIDADCPGSKRLFYCGTNNYRAGWACGQAMVRLVTARGLAGKKLTTAILTGGLQAYNLNERIRGFKEATDGKIQLDYTALLSCDDDTALGAKVVEAYIKNHPETDVFFFAGGWAFFGPTESMPFYQEWCNRGGIAVSMDTSYPVLQAAKKGFAQALVGQDFREMGELTVSYLVCAIKGLPIPSQFIETQLEFATRADFDRLLKIKKPLEMK</sequence>
<evidence type="ECO:0000256" key="2">
    <source>
        <dbReference type="ARBA" id="ARBA00007639"/>
    </source>
</evidence>
<dbReference type="InterPro" id="IPR025997">
    <property type="entry name" value="SBP_2_dom"/>
</dbReference>
<comment type="subcellular location">
    <subcellularLocation>
        <location evidence="1">Cell envelope</location>
    </subcellularLocation>
</comment>
<comment type="caution">
    <text evidence="4">The sequence shown here is derived from an EMBL/GenBank/DDBJ whole genome shotgun (WGS) entry which is preliminary data.</text>
</comment>
<proteinExistence type="inferred from homology"/>
<dbReference type="GO" id="GO:0030288">
    <property type="term" value="C:outer membrane-bounded periplasmic space"/>
    <property type="evidence" value="ECO:0007669"/>
    <property type="project" value="TreeGrafter"/>
</dbReference>
<dbReference type="InterPro" id="IPR028082">
    <property type="entry name" value="Peripla_BP_I"/>
</dbReference>
<dbReference type="PANTHER" id="PTHR30036:SF7">
    <property type="entry name" value="ABC TRANSPORTER PERIPLASMIC-BINDING PROTEIN YPHF"/>
    <property type="match status" value="1"/>
</dbReference>
<keyword evidence="5" id="KW-1185">Reference proteome</keyword>
<organism evidence="4 5">
    <name type="scientific">Hydrogenispora ethanolica</name>
    <dbReference type="NCBI Taxonomy" id="1082276"/>
    <lineage>
        <taxon>Bacteria</taxon>
        <taxon>Bacillati</taxon>
        <taxon>Bacillota</taxon>
        <taxon>Hydrogenispora</taxon>
    </lineage>
</organism>
<dbReference type="Pfam" id="PF13407">
    <property type="entry name" value="Peripla_BP_4"/>
    <property type="match status" value="1"/>
</dbReference>
<comment type="similarity">
    <text evidence="2">Belongs to the bacterial solute-binding protein 2 family.</text>
</comment>
<evidence type="ECO:0000313" key="4">
    <source>
        <dbReference type="EMBL" id="TCL69890.1"/>
    </source>
</evidence>
<dbReference type="Proteomes" id="UP000295008">
    <property type="component" value="Unassembled WGS sequence"/>
</dbReference>
<evidence type="ECO:0000259" key="3">
    <source>
        <dbReference type="Pfam" id="PF13407"/>
    </source>
</evidence>
<evidence type="ECO:0000256" key="1">
    <source>
        <dbReference type="ARBA" id="ARBA00004196"/>
    </source>
</evidence>
<dbReference type="EMBL" id="SLUN01000011">
    <property type="protein sequence ID" value="TCL69890.1"/>
    <property type="molecule type" value="Genomic_DNA"/>
</dbReference>
<dbReference type="Gene3D" id="3.40.50.2300">
    <property type="match status" value="2"/>
</dbReference>